<accession>A0A820MAK3</accession>
<comment type="caution">
    <text evidence="1">The sequence shown here is derived from an EMBL/GenBank/DDBJ whole genome shotgun (WGS) entry which is preliminary data.</text>
</comment>
<dbReference type="AlphaFoldDB" id="A0A820MAK3"/>
<evidence type="ECO:0000313" key="1">
    <source>
        <dbReference type="EMBL" id="CAF4370243.1"/>
    </source>
</evidence>
<gene>
    <name evidence="1" type="ORF">FNK824_LOCUS42973</name>
</gene>
<reference evidence="1" key="1">
    <citation type="submission" date="2021-02" db="EMBL/GenBank/DDBJ databases">
        <authorList>
            <person name="Nowell W R."/>
        </authorList>
    </citation>
    <scope>NUCLEOTIDE SEQUENCE</scope>
</reference>
<proteinExistence type="predicted"/>
<dbReference type="EMBL" id="CAJOBE010055292">
    <property type="protein sequence ID" value="CAF4370243.1"/>
    <property type="molecule type" value="Genomic_DNA"/>
</dbReference>
<dbReference type="Proteomes" id="UP000663874">
    <property type="component" value="Unassembled WGS sequence"/>
</dbReference>
<evidence type="ECO:0000313" key="2">
    <source>
        <dbReference type="Proteomes" id="UP000663874"/>
    </source>
</evidence>
<protein>
    <submittedName>
        <fullName evidence="1">Uncharacterized protein</fullName>
    </submittedName>
</protein>
<name>A0A820MAK3_9BILA</name>
<organism evidence="1 2">
    <name type="scientific">Rotaria sordida</name>
    <dbReference type="NCBI Taxonomy" id="392033"/>
    <lineage>
        <taxon>Eukaryota</taxon>
        <taxon>Metazoa</taxon>
        <taxon>Spiralia</taxon>
        <taxon>Gnathifera</taxon>
        <taxon>Rotifera</taxon>
        <taxon>Eurotatoria</taxon>
        <taxon>Bdelloidea</taxon>
        <taxon>Philodinida</taxon>
        <taxon>Philodinidae</taxon>
        <taxon>Rotaria</taxon>
    </lineage>
</organism>
<sequence length="92" mass="10571">MTVVDESNEEVQKVTAPWKTSILKENNSLPSVNESLIYVRDLSTDNGAFLSFQLSLDIVLRLDRNDFARQEMLSMCRTKFSHDSFTLAKIDR</sequence>